<comment type="caution">
    <text evidence="2">The sequence shown here is derived from an EMBL/GenBank/DDBJ whole genome shotgun (WGS) entry which is preliminary data.</text>
</comment>
<dbReference type="CDD" id="cd02440">
    <property type="entry name" value="AdoMet_MTases"/>
    <property type="match status" value="1"/>
</dbReference>
<dbReference type="EMBL" id="FJUW01000072">
    <property type="protein sequence ID" value="CZT12521.1"/>
    <property type="molecule type" value="Genomic_DNA"/>
</dbReference>
<feature type="region of interest" description="Disordered" evidence="1">
    <location>
        <begin position="1"/>
        <end position="55"/>
    </location>
</feature>
<evidence type="ECO:0000313" key="3">
    <source>
        <dbReference type="Proteomes" id="UP000178129"/>
    </source>
</evidence>
<dbReference type="SUPFAM" id="SSF53335">
    <property type="entry name" value="S-adenosyl-L-methionine-dependent methyltransferases"/>
    <property type="match status" value="1"/>
</dbReference>
<protein>
    <submittedName>
        <fullName evidence="2">Related to methyltransferase</fullName>
    </submittedName>
</protein>
<dbReference type="GO" id="GO:0032259">
    <property type="term" value="P:methylation"/>
    <property type="evidence" value="ECO:0007669"/>
    <property type="project" value="UniProtKB-KW"/>
</dbReference>
<dbReference type="Gene3D" id="3.40.50.150">
    <property type="entry name" value="Vaccinia Virus protein VP39"/>
    <property type="match status" value="1"/>
</dbReference>
<feature type="compositionally biased region" description="Acidic residues" evidence="1">
    <location>
        <begin position="39"/>
        <end position="53"/>
    </location>
</feature>
<dbReference type="InParanoid" id="A0A1E1LPU6"/>
<dbReference type="GO" id="GO:0008168">
    <property type="term" value="F:methyltransferase activity"/>
    <property type="evidence" value="ECO:0007669"/>
    <property type="project" value="UniProtKB-KW"/>
</dbReference>
<dbReference type="PANTHER" id="PTHR43591">
    <property type="entry name" value="METHYLTRANSFERASE"/>
    <property type="match status" value="1"/>
</dbReference>
<dbReference type="Pfam" id="PF13489">
    <property type="entry name" value="Methyltransf_23"/>
    <property type="match status" value="1"/>
</dbReference>
<feature type="compositionally biased region" description="Polar residues" evidence="1">
    <location>
        <begin position="18"/>
        <end position="34"/>
    </location>
</feature>
<dbReference type="Proteomes" id="UP000178129">
    <property type="component" value="Unassembled WGS sequence"/>
</dbReference>
<evidence type="ECO:0000313" key="2">
    <source>
        <dbReference type="EMBL" id="CZT12521.1"/>
    </source>
</evidence>
<dbReference type="InterPro" id="IPR029063">
    <property type="entry name" value="SAM-dependent_MTases_sf"/>
</dbReference>
<reference evidence="3" key="1">
    <citation type="submission" date="2016-03" db="EMBL/GenBank/DDBJ databases">
        <authorList>
            <person name="Ploux O."/>
        </authorList>
    </citation>
    <scope>NUCLEOTIDE SEQUENCE [LARGE SCALE GENOMIC DNA]</scope>
    <source>
        <strain evidence="3">UK7</strain>
    </source>
</reference>
<dbReference type="STRING" id="914237.A0A1E1LPU6"/>
<name>A0A1E1LPU6_9HELO</name>
<dbReference type="AlphaFoldDB" id="A0A1E1LPU6"/>
<organism evidence="2 3">
    <name type="scientific">Rhynchosporium graminicola</name>
    <dbReference type="NCBI Taxonomy" id="2792576"/>
    <lineage>
        <taxon>Eukaryota</taxon>
        <taxon>Fungi</taxon>
        <taxon>Dikarya</taxon>
        <taxon>Ascomycota</taxon>
        <taxon>Pezizomycotina</taxon>
        <taxon>Leotiomycetes</taxon>
        <taxon>Helotiales</taxon>
        <taxon>Ploettnerulaceae</taxon>
        <taxon>Rhynchosporium</taxon>
    </lineage>
</organism>
<evidence type="ECO:0000256" key="1">
    <source>
        <dbReference type="SAM" id="MobiDB-lite"/>
    </source>
</evidence>
<proteinExistence type="predicted"/>
<keyword evidence="2" id="KW-0808">Transferase</keyword>
<accession>A0A1E1LPU6</accession>
<gene>
    <name evidence="2" type="ORF">RCO7_07669</name>
</gene>
<dbReference type="PANTHER" id="PTHR43591:SF24">
    <property type="entry name" value="2-METHOXY-6-POLYPRENYL-1,4-BENZOQUINOL METHYLASE, MITOCHONDRIAL"/>
    <property type="match status" value="1"/>
</dbReference>
<sequence>MVESDPVQCEESGPIHNEASNTIYEEQEPVQSDHTSYDDFNDYDSTLGEEEADLSSTTSVGSSILRYRQENGRTYHAYKDGKYLLPNDEGENDRLDLQHHMYYLTLKGKLYMAPIPKEQKLHRVLDLGTGTGIWAIDFADEHPETQVLGVDLSPIQPAFVPPNCHFEIDDIEEPWSYSYKFDFINMRMMVGCVSDWPKCFSQCLEFLNPGGWLEVKDIKFPIEDNGDSFGEECAVKRWSDLILEGTVNLGRPCDSAKDYKRQLEEAGFEDVVEVRYTWPQNRWPKDRKMKELGMWMHENFSTGLAGLSMAVFTRGLGWSQEELQVFLTDVRKSMKDPSVHGYYPIYAVYGRKPL</sequence>
<keyword evidence="2" id="KW-0489">Methyltransferase</keyword>
<keyword evidence="3" id="KW-1185">Reference proteome</keyword>